<evidence type="ECO:0000256" key="6">
    <source>
        <dbReference type="ARBA" id="ARBA00023002"/>
    </source>
</evidence>
<comment type="caution">
    <text evidence="15">The sequence shown here is derived from an EMBL/GenBank/DDBJ whole genome shotgun (WGS) entry which is preliminary data.</text>
</comment>
<evidence type="ECO:0000256" key="3">
    <source>
        <dbReference type="ARBA" id="ARBA00022630"/>
    </source>
</evidence>
<reference evidence="16" key="1">
    <citation type="journal article" date="2019" name="Int. J. Syst. Evol. Microbiol.">
        <title>The Global Catalogue of Microorganisms (GCM) 10K type strain sequencing project: providing services to taxonomists for standard genome sequencing and annotation.</title>
        <authorList>
            <consortium name="The Broad Institute Genomics Platform"/>
            <consortium name="The Broad Institute Genome Sequencing Center for Infectious Disease"/>
            <person name="Wu L."/>
            <person name="Ma J."/>
        </authorList>
    </citation>
    <scope>NUCLEOTIDE SEQUENCE [LARGE SCALE GENOMIC DNA]</scope>
    <source>
        <strain evidence="16">JCM 17021</strain>
    </source>
</reference>
<comment type="pathway">
    <text evidence="8">Amino-acid metabolism; tryptophan metabolism.</text>
</comment>
<dbReference type="InterPro" id="IPR009075">
    <property type="entry name" value="AcylCo_DH/oxidase_C"/>
</dbReference>
<protein>
    <recommendedName>
        <fullName evidence="9">glutaryl-CoA dehydrogenase (ETF)</fullName>
        <ecNumber evidence="9">1.3.8.6</ecNumber>
    </recommendedName>
</protein>
<dbReference type="InterPro" id="IPR009100">
    <property type="entry name" value="AcylCoA_DH/oxidase_NM_dom_sf"/>
</dbReference>
<evidence type="ECO:0000313" key="15">
    <source>
        <dbReference type="EMBL" id="GAA3881180.1"/>
    </source>
</evidence>
<gene>
    <name evidence="15" type="ORF">GCM10022381_24290</name>
</gene>
<dbReference type="SUPFAM" id="SSF47203">
    <property type="entry name" value="Acyl-CoA dehydrogenase C-terminal domain-like"/>
    <property type="match status" value="1"/>
</dbReference>
<evidence type="ECO:0000313" key="16">
    <source>
        <dbReference type="Proteomes" id="UP001501803"/>
    </source>
</evidence>
<evidence type="ECO:0000256" key="8">
    <source>
        <dbReference type="ARBA" id="ARBA00037927"/>
    </source>
</evidence>
<feature type="domain" description="Acyl-CoA oxidase/dehydrogenase middle" evidence="13">
    <location>
        <begin position="150"/>
        <end position="240"/>
    </location>
</feature>
<proteinExistence type="inferred from homology"/>
<sequence length="406" mass="43051">MTTSDAAAPTTPDSAREAAAAPLVDAVFDIDALLSAEERAWQLKARAFARERILPTIEQDFEDKYFRRELVAEMGAAGFLGMHLTGYGCSGAGAVSYGLVCLELEAADSGWRTFVSVQGSLAMSAIYKYGSKEQKQRWLPGMAAGELIGCFALTEPSGGSDPAGMLTTAQRDGDGWVIDGSKRWIGLASIADVAVVWAKTDEGVRGFLVPTETVGFTATPIDTKLSMRASIQCDVLLEGVRVPGDAMLPDARGLSGPFGCLNEARFGIVWGAMGAARSCLDAAIGRATSRTVFGKPIGAMQLIQAKLADMFVEYEKGVLLALHLGRLKERGTLTPAQISVGKLNSVREAIKIAGEARGILGGDGITSEFPVMRHLANLESVRTYEGTDEIHQLVLGRALTGLNAFA</sequence>
<dbReference type="Gene3D" id="1.10.540.10">
    <property type="entry name" value="Acyl-CoA dehydrogenase/oxidase, N-terminal domain"/>
    <property type="match status" value="1"/>
</dbReference>
<keyword evidence="3 11" id="KW-0285">Flavoprotein</keyword>
<evidence type="ECO:0000256" key="10">
    <source>
        <dbReference type="ARBA" id="ARBA00049493"/>
    </source>
</evidence>
<feature type="domain" description="Acyl-CoA dehydrogenase/oxidase N-terminal" evidence="14">
    <location>
        <begin position="36"/>
        <end position="146"/>
    </location>
</feature>
<comment type="pathway">
    <text evidence="7">Amino-acid metabolism; lysine degradation.</text>
</comment>
<keyword evidence="16" id="KW-1185">Reference proteome</keyword>
<dbReference type="PANTHER" id="PTHR42807">
    <property type="entry name" value="GLUTARYL-COA DEHYDROGENASE, MITOCHONDRIAL"/>
    <property type="match status" value="1"/>
</dbReference>
<dbReference type="InterPro" id="IPR013786">
    <property type="entry name" value="AcylCoA_DH/ox_N"/>
</dbReference>
<feature type="domain" description="Acyl-CoA dehydrogenase/oxidase C-terminal" evidence="12">
    <location>
        <begin position="258"/>
        <end position="399"/>
    </location>
</feature>
<dbReference type="Pfam" id="PF00441">
    <property type="entry name" value="Acyl-CoA_dh_1"/>
    <property type="match status" value="1"/>
</dbReference>
<evidence type="ECO:0000256" key="7">
    <source>
        <dbReference type="ARBA" id="ARBA00037899"/>
    </source>
</evidence>
<dbReference type="InterPro" id="IPR046373">
    <property type="entry name" value="Acyl-CoA_Oxase/DH_mid-dom_sf"/>
</dbReference>
<dbReference type="Gene3D" id="2.40.110.10">
    <property type="entry name" value="Butyryl-CoA Dehydrogenase, subunit A, domain 2"/>
    <property type="match status" value="1"/>
</dbReference>
<evidence type="ECO:0000259" key="14">
    <source>
        <dbReference type="Pfam" id="PF02771"/>
    </source>
</evidence>
<evidence type="ECO:0000256" key="2">
    <source>
        <dbReference type="ARBA" id="ARBA00009347"/>
    </source>
</evidence>
<dbReference type="EC" id="1.3.8.6" evidence="9"/>
<evidence type="ECO:0000256" key="9">
    <source>
        <dbReference type="ARBA" id="ARBA00039033"/>
    </source>
</evidence>
<organism evidence="15 16">
    <name type="scientific">Leifsonia kafniensis</name>
    <dbReference type="NCBI Taxonomy" id="475957"/>
    <lineage>
        <taxon>Bacteria</taxon>
        <taxon>Bacillati</taxon>
        <taxon>Actinomycetota</taxon>
        <taxon>Actinomycetes</taxon>
        <taxon>Micrococcales</taxon>
        <taxon>Microbacteriaceae</taxon>
        <taxon>Leifsonia</taxon>
    </lineage>
</organism>
<evidence type="ECO:0000256" key="11">
    <source>
        <dbReference type="RuleBase" id="RU362125"/>
    </source>
</evidence>
<dbReference type="InterPro" id="IPR052033">
    <property type="entry name" value="Glutaryl-CoA_DH_mitochondrial"/>
</dbReference>
<dbReference type="Pfam" id="PF02770">
    <property type="entry name" value="Acyl-CoA_dh_M"/>
    <property type="match status" value="1"/>
</dbReference>
<keyword evidence="6 11" id="KW-0560">Oxidoreductase</keyword>
<dbReference type="EMBL" id="BAABCN010000007">
    <property type="protein sequence ID" value="GAA3881180.1"/>
    <property type="molecule type" value="Genomic_DNA"/>
</dbReference>
<evidence type="ECO:0000256" key="5">
    <source>
        <dbReference type="ARBA" id="ARBA00022946"/>
    </source>
</evidence>
<dbReference type="Pfam" id="PF02771">
    <property type="entry name" value="Acyl-CoA_dh_N"/>
    <property type="match status" value="1"/>
</dbReference>
<dbReference type="PANTHER" id="PTHR42807:SF1">
    <property type="entry name" value="GLUTARYL-COA DEHYDROGENASE, MITOCHONDRIAL"/>
    <property type="match status" value="1"/>
</dbReference>
<dbReference type="Proteomes" id="UP001501803">
    <property type="component" value="Unassembled WGS sequence"/>
</dbReference>
<dbReference type="InterPro" id="IPR006089">
    <property type="entry name" value="Acyl-CoA_DH_CS"/>
</dbReference>
<dbReference type="PROSITE" id="PS00072">
    <property type="entry name" value="ACYL_COA_DH_1"/>
    <property type="match status" value="1"/>
</dbReference>
<dbReference type="Gene3D" id="1.20.140.10">
    <property type="entry name" value="Butyryl-CoA Dehydrogenase, subunit A, domain 3"/>
    <property type="match status" value="1"/>
</dbReference>
<keyword evidence="4 11" id="KW-0274">FAD</keyword>
<dbReference type="InterPro" id="IPR037069">
    <property type="entry name" value="AcylCoA_DH/ox_N_sf"/>
</dbReference>
<comment type="cofactor">
    <cofactor evidence="1 11">
        <name>FAD</name>
        <dbReference type="ChEBI" id="CHEBI:57692"/>
    </cofactor>
</comment>
<name>A0ABP7KM58_9MICO</name>
<comment type="catalytic activity">
    <reaction evidence="10">
        <text>glutaryl-CoA + oxidized [electron-transfer flavoprotein] + 2 H(+) = (2E)-butenoyl-CoA + reduced [electron-transfer flavoprotein] + CO2</text>
        <dbReference type="Rhea" id="RHEA:13389"/>
        <dbReference type="Rhea" id="RHEA-COMP:10685"/>
        <dbReference type="Rhea" id="RHEA-COMP:10686"/>
        <dbReference type="ChEBI" id="CHEBI:15378"/>
        <dbReference type="ChEBI" id="CHEBI:16526"/>
        <dbReference type="ChEBI" id="CHEBI:57332"/>
        <dbReference type="ChEBI" id="CHEBI:57378"/>
        <dbReference type="ChEBI" id="CHEBI:57692"/>
        <dbReference type="ChEBI" id="CHEBI:58307"/>
        <dbReference type="EC" id="1.3.8.6"/>
    </reaction>
</comment>
<evidence type="ECO:0000259" key="13">
    <source>
        <dbReference type="Pfam" id="PF02770"/>
    </source>
</evidence>
<dbReference type="SUPFAM" id="SSF56645">
    <property type="entry name" value="Acyl-CoA dehydrogenase NM domain-like"/>
    <property type="match status" value="1"/>
</dbReference>
<dbReference type="InterPro" id="IPR006091">
    <property type="entry name" value="Acyl-CoA_Oxase/DH_mid-dom"/>
</dbReference>
<accession>A0ABP7KM58</accession>
<evidence type="ECO:0000256" key="1">
    <source>
        <dbReference type="ARBA" id="ARBA00001974"/>
    </source>
</evidence>
<evidence type="ECO:0000259" key="12">
    <source>
        <dbReference type="Pfam" id="PF00441"/>
    </source>
</evidence>
<comment type="similarity">
    <text evidence="2 11">Belongs to the acyl-CoA dehydrogenase family.</text>
</comment>
<evidence type="ECO:0000256" key="4">
    <source>
        <dbReference type="ARBA" id="ARBA00022827"/>
    </source>
</evidence>
<keyword evidence="5" id="KW-0809">Transit peptide</keyword>
<dbReference type="InterPro" id="IPR036250">
    <property type="entry name" value="AcylCo_DH-like_C"/>
</dbReference>